<evidence type="ECO:0000313" key="5">
    <source>
        <dbReference type="Proteomes" id="UP000318081"/>
    </source>
</evidence>
<organism evidence="4 5">
    <name type="scientific">Stieleria magnilauensis</name>
    <dbReference type="NCBI Taxonomy" id="2527963"/>
    <lineage>
        <taxon>Bacteria</taxon>
        <taxon>Pseudomonadati</taxon>
        <taxon>Planctomycetota</taxon>
        <taxon>Planctomycetia</taxon>
        <taxon>Pirellulales</taxon>
        <taxon>Pirellulaceae</taxon>
        <taxon>Stieleria</taxon>
    </lineage>
</organism>
<evidence type="ECO:0000256" key="2">
    <source>
        <dbReference type="PROSITE-ProRule" id="PRU00169"/>
    </source>
</evidence>
<name>A0ABX5XIG6_9BACT</name>
<dbReference type="RefSeq" id="WP_145207324.1">
    <property type="nucleotide sequence ID" value="NZ_CP036432.1"/>
</dbReference>
<feature type="domain" description="Response regulatory" evidence="3">
    <location>
        <begin position="6"/>
        <end position="120"/>
    </location>
</feature>
<keyword evidence="1 2" id="KW-0597">Phosphoprotein</keyword>
<dbReference type="PROSITE" id="PS50110">
    <property type="entry name" value="RESPONSE_REGULATORY"/>
    <property type="match status" value="1"/>
</dbReference>
<accession>A0ABX5XIG6</accession>
<dbReference type="CDD" id="cd17574">
    <property type="entry name" value="REC_OmpR"/>
    <property type="match status" value="1"/>
</dbReference>
<dbReference type="InterPro" id="IPR001789">
    <property type="entry name" value="Sig_transdc_resp-reg_receiver"/>
</dbReference>
<dbReference type="PANTHER" id="PTHR44591">
    <property type="entry name" value="STRESS RESPONSE REGULATOR PROTEIN 1"/>
    <property type="match status" value="1"/>
</dbReference>
<feature type="modified residue" description="4-aspartylphosphate" evidence="2">
    <location>
        <position position="55"/>
    </location>
</feature>
<evidence type="ECO:0000313" key="4">
    <source>
        <dbReference type="EMBL" id="QDV81542.1"/>
    </source>
</evidence>
<proteinExistence type="predicted"/>
<evidence type="ECO:0000256" key="1">
    <source>
        <dbReference type="ARBA" id="ARBA00022553"/>
    </source>
</evidence>
<dbReference type="Proteomes" id="UP000318081">
    <property type="component" value="Chromosome"/>
</dbReference>
<keyword evidence="5" id="KW-1185">Reference proteome</keyword>
<dbReference type="PANTHER" id="PTHR44591:SF23">
    <property type="entry name" value="CHEY SUBFAMILY"/>
    <property type="match status" value="1"/>
</dbReference>
<dbReference type="Gene3D" id="3.40.50.2300">
    <property type="match status" value="1"/>
</dbReference>
<dbReference type="SMART" id="SM00448">
    <property type="entry name" value="REC"/>
    <property type="match status" value="1"/>
</dbReference>
<dbReference type="InterPro" id="IPR011006">
    <property type="entry name" value="CheY-like_superfamily"/>
</dbReference>
<sequence length="127" mass="13659">MSHDSKIVVIDDDRGIVLGVQMRLAHAGYEVHVAYDGAEGLELIRSENPDLVLLDVQMPNLDGLAVLKTLQDDPDTVTPPVIMLSASLQDRQTALDAGAHYFLTKPYRSSDLLDAVTSVFSVPAGTG</sequence>
<dbReference type="InterPro" id="IPR050595">
    <property type="entry name" value="Bact_response_regulator"/>
</dbReference>
<dbReference type="EMBL" id="CP036432">
    <property type="protein sequence ID" value="QDV81542.1"/>
    <property type="molecule type" value="Genomic_DNA"/>
</dbReference>
<reference evidence="4 5" key="1">
    <citation type="submission" date="2019-02" db="EMBL/GenBank/DDBJ databases">
        <title>Deep-cultivation of Planctomycetes and their phenomic and genomic characterization uncovers novel biology.</title>
        <authorList>
            <person name="Wiegand S."/>
            <person name="Jogler M."/>
            <person name="Boedeker C."/>
            <person name="Pinto D."/>
            <person name="Vollmers J."/>
            <person name="Rivas-Marin E."/>
            <person name="Kohn T."/>
            <person name="Peeters S.H."/>
            <person name="Heuer A."/>
            <person name="Rast P."/>
            <person name="Oberbeckmann S."/>
            <person name="Bunk B."/>
            <person name="Jeske O."/>
            <person name="Meyerdierks A."/>
            <person name="Storesund J.E."/>
            <person name="Kallscheuer N."/>
            <person name="Luecker S."/>
            <person name="Lage O.M."/>
            <person name="Pohl T."/>
            <person name="Merkel B.J."/>
            <person name="Hornburger P."/>
            <person name="Mueller R.-W."/>
            <person name="Bruemmer F."/>
            <person name="Labrenz M."/>
            <person name="Spormann A.M."/>
            <person name="Op den Camp H."/>
            <person name="Overmann J."/>
            <person name="Amann R."/>
            <person name="Jetten M.S.M."/>
            <person name="Mascher T."/>
            <person name="Medema M.H."/>
            <person name="Devos D.P."/>
            <person name="Kaster A.-K."/>
            <person name="Ovreas L."/>
            <person name="Rohde M."/>
            <person name="Galperin M.Y."/>
            <person name="Jogler C."/>
        </authorList>
    </citation>
    <scope>NUCLEOTIDE SEQUENCE [LARGE SCALE GENOMIC DNA]</scope>
    <source>
        <strain evidence="4 5">TBK1r</strain>
    </source>
</reference>
<dbReference type="SUPFAM" id="SSF52172">
    <property type="entry name" value="CheY-like"/>
    <property type="match status" value="1"/>
</dbReference>
<dbReference type="Pfam" id="PF00072">
    <property type="entry name" value="Response_reg"/>
    <property type="match status" value="1"/>
</dbReference>
<gene>
    <name evidence="4" type="primary">yycF</name>
    <name evidence="4" type="ORF">TBK1r_04600</name>
</gene>
<evidence type="ECO:0000259" key="3">
    <source>
        <dbReference type="PROSITE" id="PS50110"/>
    </source>
</evidence>
<protein>
    <submittedName>
        <fullName evidence="4">Transcriptional regulatory protein YycF</fullName>
    </submittedName>
</protein>